<dbReference type="EMBL" id="JAQQWK010000006">
    <property type="protein sequence ID" value="KAK8039042.1"/>
    <property type="molecule type" value="Genomic_DNA"/>
</dbReference>
<sequence length="188" mass="21488">MASRSLALPPPGWTFTSPDLVLNNDILNRYAKFLFRPNSCFISLSESHYDTIERCLIVLFGVLHRLARWMGNCDFWRDVTNTWLYGIAWENSNLERTKELVDIVLEARGIDCCFYESARGPAQTRLGRIIDAWAERTAGPRSDLAGSLGLLPNELKKDYARAQKQLTWDVQNKPLDVFSQLGFKQGML</sequence>
<proteinExistence type="predicted"/>
<organism evidence="1 2">
    <name type="scientific">Apiospora rasikravindrae</name>
    <dbReference type="NCBI Taxonomy" id="990691"/>
    <lineage>
        <taxon>Eukaryota</taxon>
        <taxon>Fungi</taxon>
        <taxon>Dikarya</taxon>
        <taxon>Ascomycota</taxon>
        <taxon>Pezizomycotina</taxon>
        <taxon>Sordariomycetes</taxon>
        <taxon>Xylariomycetidae</taxon>
        <taxon>Amphisphaeriales</taxon>
        <taxon>Apiosporaceae</taxon>
        <taxon>Apiospora</taxon>
    </lineage>
</organism>
<accession>A0ABR1SXJ7</accession>
<evidence type="ECO:0000313" key="1">
    <source>
        <dbReference type="EMBL" id="KAK8039042.1"/>
    </source>
</evidence>
<protein>
    <submittedName>
        <fullName evidence="1">Uncharacterized protein</fullName>
    </submittedName>
</protein>
<reference evidence="1 2" key="1">
    <citation type="submission" date="2023-01" db="EMBL/GenBank/DDBJ databases">
        <title>Analysis of 21 Apiospora genomes using comparative genomics revels a genus with tremendous synthesis potential of carbohydrate active enzymes and secondary metabolites.</title>
        <authorList>
            <person name="Sorensen T."/>
        </authorList>
    </citation>
    <scope>NUCLEOTIDE SEQUENCE [LARGE SCALE GENOMIC DNA]</scope>
    <source>
        <strain evidence="1 2">CBS 33761</strain>
    </source>
</reference>
<evidence type="ECO:0000313" key="2">
    <source>
        <dbReference type="Proteomes" id="UP001444661"/>
    </source>
</evidence>
<gene>
    <name evidence="1" type="ORF">PG993_007453</name>
</gene>
<comment type="caution">
    <text evidence="1">The sequence shown here is derived from an EMBL/GenBank/DDBJ whole genome shotgun (WGS) entry which is preliminary data.</text>
</comment>
<keyword evidence="2" id="KW-1185">Reference proteome</keyword>
<dbReference type="Proteomes" id="UP001444661">
    <property type="component" value="Unassembled WGS sequence"/>
</dbReference>
<name>A0ABR1SXJ7_9PEZI</name>